<evidence type="ECO:0000256" key="5">
    <source>
        <dbReference type="ARBA" id="ARBA00022763"/>
    </source>
</evidence>
<dbReference type="GO" id="GO:0005634">
    <property type="term" value="C:nucleus"/>
    <property type="evidence" value="ECO:0007669"/>
    <property type="project" value="UniProtKB-SubCell"/>
</dbReference>
<evidence type="ECO:0000256" key="7">
    <source>
        <dbReference type="ARBA" id="ARBA00022833"/>
    </source>
</evidence>
<dbReference type="Gene3D" id="3.40.50.10190">
    <property type="entry name" value="BRCT domain"/>
    <property type="match status" value="2"/>
</dbReference>
<dbReference type="GO" id="GO:0045944">
    <property type="term" value="P:positive regulation of transcription by RNA polymerase II"/>
    <property type="evidence" value="ECO:0007669"/>
    <property type="project" value="TreeGrafter"/>
</dbReference>
<keyword evidence="9" id="KW-0539">Nucleus</keyword>
<dbReference type="GO" id="GO:0004842">
    <property type="term" value="F:ubiquitin-protein transferase activity"/>
    <property type="evidence" value="ECO:0007669"/>
    <property type="project" value="TreeGrafter"/>
</dbReference>
<feature type="domain" description="BRCT" evidence="13">
    <location>
        <begin position="404"/>
        <end position="491"/>
    </location>
</feature>
<dbReference type="Gene3D" id="3.30.40.10">
    <property type="entry name" value="Zinc/RING finger domain, C3HC4 (zinc finger)"/>
    <property type="match status" value="1"/>
</dbReference>
<dbReference type="SUPFAM" id="SSF57850">
    <property type="entry name" value="RING/U-box"/>
    <property type="match status" value="1"/>
</dbReference>
<evidence type="ECO:0000259" key="12">
    <source>
        <dbReference type="PROSITE" id="PS50089"/>
    </source>
</evidence>
<protein>
    <recommendedName>
        <fullName evidence="2">RanBP-type and C3HC4-type zinc finger-containing protein 1</fullName>
    </recommendedName>
</protein>
<keyword evidence="15" id="KW-1185">Reference proteome</keyword>
<evidence type="ECO:0000313" key="14">
    <source>
        <dbReference type="EMBL" id="KAG2235568.1"/>
    </source>
</evidence>
<keyword evidence="8" id="KW-0234">DNA repair</keyword>
<dbReference type="PROSITE" id="PS50172">
    <property type="entry name" value="BRCT"/>
    <property type="match status" value="2"/>
</dbReference>
<dbReference type="PROSITE" id="PS50089">
    <property type="entry name" value="ZF_RING_2"/>
    <property type="match status" value="1"/>
</dbReference>
<keyword evidence="5" id="KW-0227">DNA damage</keyword>
<feature type="domain" description="RING-type" evidence="12">
    <location>
        <begin position="14"/>
        <end position="53"/>
    </location>
</feature>
<feature type="compositionally biased region" description="Polar residues" evidence="11">
    <location>
        <begin position="174"/>
        <end position="192"/>
    </location>
</feature>
<comment type="caution">
    <text evidence="14">The sequence shown here is derived from an EMBL/GenBank/DDBJ whole genome shotgun (WGS) entry which is preliminary data.</text>
</comment>
<evidence type="ECO:0000259" key="13">
    <source>
        <dbReference type="PROSITE" id="PS50172"/>
    </source>
</evidence>
<gene>
    <name evidence="14" type="ORF">INT48_002342</name>
</gene>
<dbReference type="SUPFAM" id="SSF52113">
    <property type="entry name" value="BRCT domain"/>
    <property type="match status" value="2"/>
</dbReference>
<dbReference type="PANTHER" id="PTHR13763:SF0">
    <property type="entry name" value="BREAST CANCER TYPE 1 SUSCEPTIBILITY PROTEIN"/>
    <property type="match status" value="1"/>
</dbReference>
<evidence type="ECO:0000256" key="2">
    <source>
        <dbReference type="ARBA" id="ARBA00017887"/>
    </source>
</evidence>
<sequence>MLSSLLKIEQFLKCEVCLSTLRQTRIVAECGHRFCSDCITEKVKQDEKCPTCELPATPEDLLTDPMHDNLVSYVNKLKLALLSHSLTPLEDSFVQHGSKRSDIDTQESTEDLEAEYSDLPDRKKFKKSDSFLDDLLSERPIRSTAPPPNYVVPTEDDEDIMMGTDLLSEPVIESRSSVDTPQTIQGIPTSSRRTPDKIETSDETWKCTECEFENLLCLQACGVCKKFKNRNIPVVEPTHSTKSKARTGSCPSSVQNTLADRSLETATLPSRIITRRKQQQSKTNLNNEIHIMFTGVLDAEMELIEKHIERVAESRLKFTVGSELKDMEEVTHVISSVDSYKKCHRTLKYLSGILRGKWIVTPKWLLDSMKQKKWLPEESYEVQGDAKSGLTRAPNKGRQRRLNHEEPLFEGMRFYLAGDYSEKHNKKDLGYLIDSGGGIVEKRKPTSLSDVPETLDKNLPVVIYGTQTNMRKNAWLNQYQIRSVTWIIESISQLLVE</sequence>
<evidence type="ECO:0000256" key="9">
    <source>
        <dbReference type="ARBA" id="ARBA00023242"/>
    </source>
</evidence>
<accession>A0A8H7W0L9</accession>
<dbReference type="Proteomes" id="UP000613177">
    <property type="component" value="Unassembled WGS sequence"/>
</dbReference>
<feature type="compositionally biased region" description="Acidic residues" evidence="11">
    <location>
        <begin position="104"/>
        <end position="117"/>
    </location>
</feature>
<dbReference type="Pfam" id="PF16770">
    <property type="entry name" value="RTT107_BRCT_5"/>
    <property type="match status" value="1"/>
</dbReference>
<dbReference type="InterPro" id="IPR013083">
    <property type="entry name" value="Znf_RING/FYVE/PHD"/>
</dbReference>
<dbReference type="GO" id="GO:0000724">
    <property type="term" value="P:double-strand break repair via homologous recombination"/>
    <property type="evidence" value="ECO:0007669"/>
    <property type="project" value="TreeGrafter"/>
</dbReference>
<dbReference type="InterPro" id="IPR031099">
    <property type="entry name" value="BRCA1-associated"/>
</dbReference>
<dbReference type="Pfam" id="PF13923">
    <property type="entry name" value="zf-C3HC4_2"/>
    <property type="match status" value="1"/>
</dbReference>
<dbReference type="InterPro" id="IPR001357">
    <property type="entry name" value="BRCT_dom"/>
</dbReference>
<dbReference type="PROSITE" id="PS00518">
    <property type="entry name" value="ZF_RING_1"/>
    <property type="match status" value="1"/>
</dbReference>
<organism evidence="14 15">
    <name type="scientific">Thamnidium elegans</name>
    <dbReference type="NCBI Taxonomy" id="101142"/>
    <lineage>
        <taxon>Eukaryota</taxon>
        <taxon>Fungi</taxon>
        <taxon>Fungi incertae sedis</taxon>
        <taxon>Mucoromycota</taxon>
        <taxon>Mucoromycotina</taxon>
        <taxon>Mucoromycetes</taxon>
        <taxon>Mucorales</taxon>
        <taxon>Mucorineae</taxon>
        <taxon>Mucoraceae</taxon>
        <taxon>Thamnidium</taxon>
    </lineage>
</organism>
<evidence type="ECO:0000256" key="10">
    <source>
        <dbReference type="PROSITE-ProRule" id="PRU00175"/>
    </source>
</evidence>
<evidence type="ECO:0000256" key="3">
    <source>
        <dbReference type="ARBA" id="ARBA00022723"/>
    </source>
</evidence>
<dbReference type="InterPro" id="IPR036420">
    <property type="entry name" value="BRCT_dom_sf"/>
</dbReference>
<dbReference type="InterPro" id="IPR001841">
    <property type="entry name" value="Znf_RING"/>
</dbReference>
<dbReference type="InterPro" id="IPR001876">
    <property type="entry name" value="Znf_RanBP2"/>
</dbReference>
<feature type="region of interest" description="Disordered" evidence="11">
    <location>
        <begin position="97"/>
        <end position="117"/>
    </location>
</feature>
<evidence type="ECO:0000256" key="8">
    <source>
        <dbReference type="ARBA" id="ARBA00023204"/>
    </source>
</evidence>
<name>A0A8H7W0L9_9FUNG</name>
<evidence type="ECO:0000256" key="6">
    <source>
        <dbReference type="ARBA" id="ARBA00022771"/>
    </source>
</evidence>
<dbReference type="SMART" id="SM00184">
    <property type="entry name" value="RING"/>
    <property type="match status" value="1"/>
</dbReference>
<keyword evidence="6 10" id="KW-0863">Zinc-finger</keyword>
<evidence type="ECO:0000256" key="11">
    <source>
        <dbReference type="SAM" id="MobiDB-lite"/>
    </source>
</evidence>
<keyword evidence="7" id="KW-0862">Zinc</keyword>
<dbReference type="EMBL" id="JAEPRE010000030">
    <property type="protein sequence ID" value="KAG2235568.1"/>
    <property type="molecule type" value="Genomic_DNA"/>
</dbReference>
<feature type="region of interest" description="Disordered" evidence="11">
    <location>
        <begin position="173"/>
        <end position="197"/>
    </location>
</feature>
<feature type="domain" description="BRCT" evidence="13">
    <location>
        <begin position="281"/>
        <end position="382"/>
    </location>
</feature>
<proteinExistence type="predicted"/>
<keyword evidence="3" id="KW-0479">Metal-binding</keyword>
<dbReference type="InterPro" id="IPR017907">
    <property type="entry name" value="Znf_RING_CS"/>
</dbReference>
<reference evidence="14" key="1">
    <citation type="submission" date="2021-01" db="EMBL/GenBank/DDBJ databases">
        <title>Metabolic potential, ecology and presence of endohyphal bacteria is reflected in genomic diversity of Mucoromycotina.</title>
        <authorList>
            <person name="Muszewska A."/>
            <person name="Okrasinska A."/>
            <person name="Steczkiewicz K."/>
            <person name="Drgas O."/>
            <person name="Orlowska M."/>
            <person name="Perlinska-Lenart U."/>
            <person name="Aleksandrzak-Piekarczyk T."/>
            <person name="Szatraj K."/>
            <person name="Zielenkiewicz U."/>
            <person name="Pilsyk S."/>
            <person name="Malc E."/>
            <person name="Mieczkowski P."/>
            <person name="Kruszewska J.S."/>
            <person name="Biernat P."/>
            <person name="Pawlowska J."/>
        </authorList>
    </citation>
    <scope>NUCLEOTIDE SEQUENCE</scope>
    <source>
        <strain evidence="14">WA0000018081</strain>
    </source>
</reference>
<dbReference type="PANTHER" id="PTHR13763">
    <property type="entry name" value="BREAST CANCER TYPE 1 SUSCEPTIBILITY PROTEIN BRCA1"/>
    <property type="match status" value="1"/>
</dbReference>
<dbReference type="AlphaFoldDB" id="A0A8H7W0L9"/>
<evidence type="ECO:0000313" key="15">
    <source>
        <dbReference type="Proteomes" id="UP000613177"/>
    </source>
</evidence>
<comment type="subcellular location">
    <subcellularLocation>
        <location evidence="1">Nucleus</location>
    </subcellularLocation>
</comment>
<dbReference type="SMART" id="SM00292">
    <property type="entry name" value="BRCT"/>
    <property type="match status" value="2"/>
</dbReference>
<evidence type="ECO:0000256" key="1">
    <source>
        <dbReference type="ARBA" id="ARBA00004123"/>
    </source>
</evidence>
<dbReference type="GO" id="GO:0008270">
    <property type="term" value="F:zinc ion binding"/>
    <property type="evidence" value="ECO:0007669"/>
    <property type="project" value="UniProtKB-KW"/>
</dbReference>
<keyword evidence="4" id="KW-0677">Repeat</keyword>
<evidence type="ECO:0000256" key="4">
    <source>
        <dbReference type="ARBA" id="ARBA00022737"/>
    </source>
</evidence>
<dbReference type="PROSITE" id="PS01358">
    <property type="entry name" value="ZF_RANBP2_1"/>
    <property type="match status" value="1"/>
</dbReference>